<dbReference type="RefSeq" id="WP_349054060.1">
    <property type="nucleotide sequence ID" value="NZ_JBBNPS010000013.1"/>
</dbReference>
<protein>
    <submittedName>
        <fullName evidence="1">Uncharacterized protein</fullName>
    </submittedName>
</protein>
<keyword evidence="2" id="KW-1185">Reference proteome</keyword>
<dbReference type="EMBL" id="JBBNPS010000013">
    <property type="protein sequence ID" value="MEQ3353797.1"/>
    <property type="molecule type" value="Genomic_DNA"/>
</dbReference>
<reference evidence="1 2" key="1">
    <citation type="submission" date="2024-04" db="EMBL/GenBank/DDBJ databases">
        <title>Human intestinal bacterial collection.</title>
        <authorList>
            <person name="Pauvert C."/>
            <person name="Hitch T.C.A."/>
            <person name="Clavel T."/>
        </authorList>
    </citation>
    <scope>NUCLEOTIDE SEQUENCE [LARGE SCALE GENOMIC DNA]</scope>
    <source>
        <strain evidence="1 2">CLA-SR-H026</strain>
    </source>
</reference>
<name>A0ABV1J9C1_9FIRM</name>
<comment type="caution">
    <text evidence="1">The sequence shown here is derived from an EMBL/GenBank/DDBJ whole genome shotgun (WGS) entry which is preliminary data.</text>
</comment>
<dbReference type="Proteomes" id="UP001481872">
    <property type="component" value="Unassembled WGS sequence"/>
</dbReference>
<evidence type="ECO:0000313" key="2">
    <source>
        <dbReference type="Proteomes" id="UP001481872"/>
    </source>
</evidence>
<organism evidence="1 2">
    <name type="scientific">Aedoeadaptatus acetigenes</name>
    <dbReference type="NCBI Taxonomy" id="2981723"/>
    <lineage>
        <taxon>Bacteria</taxon>
        <taxon>Bacillati</taxon>
        <taxon>Bacillota</taxon>
        <taxon>Tissierellia</taxon>
        <taxon>Tissierellales</taxon>
        <taxon>Peptoniphilaceae</taxon>
        <taxon>Aedoeadaptatus</taxon>
    </lineage>
</organism>
<sequence length="445" mass="50507">MKERLKSVVLAALLVLTLVLARQIWLAPPPTGNKLIAVADTKFTDAVIGRMMPAAMVVNFGDGAHTKTVQLKNLWPFYRNILKQNFDGKEKVQWEKMAYKDYLKCHDKPSVVFEVAKGTYSDLFKDVYNLHDLKGEIAAIYFSESEGVIFETEEGAMKPDFAVNLSDINKYIRSLEREDNPSYSSLWERYGIQRAVYISDEKPVFESDVVYENDLTNMKSAYKNDLLRRLLKAGIDDLHEIGEEDSTLYVWGQRTVRLYNNGLLDYKDQTEAAKEVMDPAGAVERAFEFVAKNTGTIDDVYLEKLEPITANGGRGYRVVMNHSEKGLPVFPVKGEKIDAIVVELFNNQVKRMTYLYRNKAEEESANTLVEGMAFADVVAMHPEIFGAKEDGYDQLLKPLRRVSLCYLDDGREEKKALVPGYYVLYGERVYLFDALSGAYVGGDRS</sequence>
<dbReference type="InterPro" id="IPR042274">
    <property type="entry name" value="YycH/YycI_2"/>
</dbReference>
<proteinExistence type="predicted"/>
<accession>A0ABV1J9C1</accession>
<evidence type="ECO:0000313" key="1">
    <source>
        <dbReference type="EMBL" id="MEQ3353797.1"/>
    </source>
</evidence>
<dbReference type="Gene3D" id="3.30.310.160">
    <property type="entry name" value="YycH protein, domain 2"/>
    <property type="match status" value="1"/>
</dbReference>
<gene>
    <name evidence="1" type="ORF">AAA081_05715</name>
</gene>